<dbReference type="PANTHER" id="PTHR31681">
    <property type="entry name" value="C2H2-LIKE ZINC FINGER PROTEIN"/>
    <property type="match status" value="1"/>
</dbReference>
<dbReference type="Pfam" id="PF03478">
    <property type="entry name" value="Beta-prop_KIB1-4"/>
    <property type="match status" value="2"/>
</dbReference>
<evidence type="ECO:0000259" key="1">
    <source>
        <dbReference type="Pfam" id="PF03478"/>
    </source>
</evidence>
<protein>
    <recommendedName>
        <fullName evidence="1">KIB1-4 beta-propeller domain-containing protein</fullName>
    </recommendedName>
</protein>
<dbReference type="EMBL" id="QGKY02000164">
    <property type="protein sequence ID" value="KAF2594525.1"/>
    <property type="molecule type" value="Genomic_DNA"/>
</dbReference>
<sequence>MSDFTQQRHLVGARFLSETPLCHIYGVEHCGYSRDDYGRPRYPEIGRLMITDFTGPSCWTKVLEKTVRMDLMTETGTMGASHGWAFTLRYGGIPHLLDDLNPGVSDSDGCEISLPDLVTLPHCQTKLVTNVAMSSSSPHDEDCILAVKFAGPQLSLIRPAQENKEWVNIKIEDPSFFSSRRHLVGARFLSETPLCHIYGIEHCGYSRDDYGRPRYPEIGRLMITDFTGPSCWTKVLEKTVRMDLMTETGTMGASQGWAFTLRYGGIPHLLDDLNPGVSDSDGCEISLPDLVTLPHCQTKLVTNVAMSSSSPHDEDCILAVKFAGPQLSLIRPAQEKKEWVNIKIEDPSFFSSRVMYSKRDKKFAMPASEGTHIGYWDLGENLEKPKAQEFCDFFTPELLKSEWERLDSCVTSVELVESRTTDEMFMALQHHAHLFLKPEDNLRPQAKQATPAFESLASGLNPTSMIPKHVDSFCTVKE</sequence>
<reference evidence="2" key="1">
    <citation type="submission" date="2019-12" db="EMBL/GenBank/DDBJ databases">
        <title>Genome sequencing and annotation of Brassica cretica.</title>
        <authorList>
            <person name="Studholme D.J."/>
            <person name="Sarris P.F."/>
        </authorList>
    </citation>
    <scope>NUCLEOTIDE SEQUENCE</scope>
    <source>
        <strain evidence="2">PFS-102/07</strain>
        <tissue evidence="2">Leaf</tissue>
    </source>
</reference>
<dbReference type="AlphaFoldDB" id="A0A8S9KJA0"/>
<evidence type="ECO:0000313" key="2">
    <source>
        <dbReference type="EMBL" id="KAF2594525.1"/>
    </source>
</evidence>
<gene>
    <name evidence="2" type="ORF">F2Q70_00044348</name>
</gene>
<name>A0A8S9KJA0_BRACR</name>
<comment type="caution">
    <text evidence="2">The sequence shown here is derived from an EMBL/GenBank/DDBJ whole genome shotgun (WGS) entry which is preliminary data.</text>
</comment>
<proteinExistence type="predicted"/>
<dbReference type="InterPro" id="IPR005174">
    <property type="entry name" value="KIB1-4_b-propeller"/>
</dbReference>
<accession>A0A8S9KJA0</accession>
<dbReference type="PANTHER" id="PTHR31681:SF62">
    <property type="entry name" value="GENOME ASSEMBLY, CHROMOSOME: A07"/>
    <property type="match status" value="1"/>
</dbReference>
<feature type="domain" description="KIB1-4 beta-propeller" evidence="1">
    <location>
        <begin position="69"/>
        <end position="175"/>
    </location>
</feature>
<feature type="domain" description="KIB1-4 beta-propeller" evidence="1">
    <location>
        <begin position="242"/>
        <end position="429"/>
    </location>
</feature>
<organism evidence="2">
    <name type="scientific">Brassica cretica</name>
    <name type="common">Mustard</name>
    <dbReference type="NCBI Taxonomy" id="69181"/>
    <lineage>
        <taxon>Eukaryota</taxon>
        <taxon>Viridiplantae</taxon>
        <taxon>Streptophyta</taxon>
        <taxon>Embryophyta</taxon>
        <taxon>Tracheophyta</taxon>
        <taxon>Spermatophyta</taxon>
        <taxon>Magnoliopsida</taxon>
        <taxon>eudicotyledons</taxon>
        <taxon>Gunneridae</taxon>
        <taxon>Pentapetalae</taxon>
        <taxon>rosids</taxon>
        <taxon>malvids</taxon>
        <taxon>Brassicales</taxon>
        <taxon>Brassicaceae</taxon>
        <taxon>Brassiceae</taxon>
        <taxon>Brassica</taxon>
    </lineage>
</organism>